<keyword evidence="4" id="KW-0472">Membrane</keyword>
<evidence type="ECO:0000256" key="2">
    <source>
        <dbReference type="ARBA" id="ARBA00022692"/>
    </source>
</evidence>
<protein>
    <submittedName>
        <fullName evidence="5">Uncharacterized protein</fullName>
    </submittedName>
</protein>
<name>A0ABQ9GS79_9NEOP</name>
<evidence type="ECO:0000256" key="1">
    <source>
        <dbReference type="ARBA" id="ARBA00004370"/>
    </source>
</evidence>
<dbReference type="InterPro" id="IPR036259">
    <property type="entry name" value="MFS_trans_sf"/>
</dbReference>
<evidence type="ECO:0000256" key="3">
    <source>
        <dbReference type="ARBA" id="ARBA00022989"/>
    </source>
</evidence>
<dbReference type="EMBL" id="JARBHB010000009">
    <property type="protein sequence ID" value="KAJ8874906.1"/>
    <property type="molecule type" value="Genomic_DNA"/>
</dbReference>
<comment type="subcellular location">
    <subcellularLocation>
        <location evidence="1">Membrane</location>
    </subcellularLocation>
</comment>
<accession>A0ABQ9GS79</accession>
<keyword evidence="6" id="KW-1185">Reference proteome</keyword>
<evidence type="ECO:0000256" key="4">
    <source>
        <dbReference type="ARBA" id="ARBA00023136"/>
    </source>
</evidence>
<organism evidence="5 6">
    <name type="scientific">Dryococelus australis</name>
    <dbReference type="NCBI Taxonomy" id="614101"/>
    <lineage>
        <taxon>Eukaryota</taxon>
        <taxon>Metazoa</taxon>
        <taxon>Ecdysozoa</taxon>
        <taxon>Arthropoda</taxon>
        <taxon>Hexapoda</taxon>
        <taxon>Insecta</taxon>
        <taxon>Pterygota</taxon>
        <taxon>Neoptera</taxon>
        <taxon>Polyneoptera</taxon>
        <taxon>Phasmatodea</taxon>
        <taxon>Verophasmatodea</taxon>
        <taxon>Anareolatae</taxon>
        <taxon>Phasmatidae</taxon>
        <taxon>Eurycanthinae</taxon>
        <taxon>Dryococelus</taxon>
    </lineage>
</organism>
<keyword evidence="2" id="KW-0812">Transmembrane</keyword>
<evidence type="ECO:0000313" key="5">
    <source>
        <dbReference type="EMBL" id="KAJ8874906.1"/>
    </source>
</evidence>
<comment type="caution">
    <text evidence="5">The sequence shown here is derived from an EMBL/GenBank/DDBJ whole genome shotgun (WGS) entry which is preliminary data.</text>
</comment>
<dbReference type="Proteomes" id="UP001159363">
    <property type="component" value="Chromosome 8"/>
</dbReference>
<dbReference type="InterPro" id="IPR005828">
    <property type="entry name" value="MFS_sugar_transport-like"/>
</dbReference>
<keyword evidence="3" id="KW-1133">Transmembrane helix</keyword>
<proteinExistence type="predicted"/>
<gene>
    <name evidence="5" type="ORF">PR048_022796</name>
</gene>
<dbReference type="Gene3D" id="1.20.1250.20">
    <property type="entry name" value="MFS general substrate transporter like domains"/>
    <property type="match status" value="1"/>
</dbReference>
<evidence type="ECO:0000313" key="6">
    <source>
        <dbReference type="Proteomes" id="UP001159363"/>
    </source>
</evidence>
<sequence length="91" mass="10602">MFWLPESPVCLMTEGKTGEARMILRWLRNGQETEAEMNRLRAREEYALEKRCNNLIHSDITERSTIKDILINLALQLSSKSVVWTPLLITQ</sequence>
<dbReference type="Pfam" id="PF00083">
    <property type="entry name" value="Sugar_tr"/>
    <property type="match status" value="1"/>
</dbReference>
<reference evidence="5 6" key="1">
    <citation type="submission" date="2023-02" db="EMBL/GenBank/DDBJ databases">
        <title>LHISI_Scaffold_Assembly.</title>
        <authorList>
            <person name="Stuart O.P."/>
            <person name="Cleave R."/>
            <person name="Magrath M.J.L."/>
            <person name="Mikheyev A.S."/>
        </authorList>
    </citation>
    <scope>NUCLEOTIDE SEQUENCE [LARGE SCALE GENOMIC DNA]</scope>
    <source>
        <strain evidence="5">Daus_M_001</strain>
        <tissue evidence="5">Leg muscle</tissue>
    </source>
</reference>